<dbReference type="RefSeq" id="XP_002484144.1">
    <property type="nucleotide sequence ID" value="XM_002484099.1"/>
</dbReference>
<reference evidence="3" key="1">
    <citation type="journal article" date="2015" name="Genome Announc.">
        <title>Genome sequence of the AIDS-associated pathogen Penicillium marneffei (ATCC18224) and its near taxonomic relative Talaromyces stipitatus (ATCC10500).</title>
        <authorList>
            <person name="Nierman W.C."/>
            <person name="Fedorova-Abrams N.D."/>
            <person name="Andrianopoulos A."/>
        </authorList>
    </citation>
    <scope>NUCLEOTIDE SEQUENCE [LARGE SCALE GENOMIC DNA]</scope>
    <source>
        <strain evidence="3">ATCC 10500 / CBS 375.48 / QM 6759 / NRRL 1006</strain>
    </source>
</reference>
<evidence type="ECO:0000256" key="1">
    <source>
        <dbReference type="SAM" id="MobiDB-lite"/>
    </source>
</evidence>
<organism evidence="2 3">
    <name type="scientific">Talaromyces stipitatus (strain ATCC 10500 / CBS 375.48 / QM 6759 / NRRL 1006)</name>
    <name type="common">Penicillium stipitatum</name>
    <dbReference type="NCBI Taxonomy" id="441959"/>
    <lineage>
        <taxon>Eukaryota</taxon>
        <taxon>Fungi</taxon>
        <taxon>Dikarya</taxon>
        <taxon>Ascomycota</taxon>
        <taxon>Pezizomycotina</taxon>
        <taxon>Eurotiomycetes</taxon>
        <taxon>Eurotiomycetidae</taxon>
        <taxon>Eurotiales</taxon>
        <taxon>Trichocomaceae</taxon>
        <taxon>Talaromyces</taxon>
        <taxon>Talaromyces sect. Talaromyces</taxon>
    </lineage>
</organism>
<name>B8MEM7_TALSN</name>
<keyword evidence="3" id="KW-1185">Reference proteome</keyword>
<dbReference type="eggNOG" id="ENOG502RPQW">
    <property type="taxonomic scope" value="Eukaryota"/>
</dbReference>
<dbReference type="VEuPathDB" id="FungiDB:TSTA_019710"/>
<dbReference type="InParanoid" id="B8MEM7"/>
<dbReference type="EMBL" id="EQ962656">
    <property type="protein sequence ID" value="EED16910.1"/>
    <property type="molecule type" value="Genomic_DNA"/>
</dbReference>
<dbReference type="OrthoDB" id="5409193at2759"/>
<accession>B8MEM7</accession>
<evidence type="ECO:0000313" key="2">
    <source>
        <dbReference type="EMBL" id="EED16910.1"/>
    </source>
</evidence>
<feature type="region of interest" description="Disordered" evidence="1">
    <location>
        <begin position="1"/>
        <end position="20"/>
    </location>
</feature>
<dbReference type="AlphaFoldDB" id="B8MEM7"/>
<sequence>MSQPTGTTTTQERSQPWQAMQEVQTLFKPAMSAANAESGADASSQRDMLGEKPLKLNLFRENLNSATTNIADVVEEKH</sequence>
<protein>
    <submittedName>
        <fullName evidence="2">Uncharacterized protein</fullName>
    </submittedName>
</protein>
<proteinExistence type="predicted"/>
<evidence type="ECO:0000313" key="3">
    <source>
        <dbReference type="Proteomes" id="UP000001745"/>
    </source>
</evidence>
<feature type="region of interest" description="Disordered" evidence="1">
    <location>
        <begin position="28"/>
        <end position="48"/>
    </location>
</feature>
<dbReference type="OMA" id="PWKAMQE"/>
<dbReference type="HOGENOM" id="CLU_2689650_0_0_1"/>
<dbReference type="Proteomes" id="UP000001745">
    <property type="component" value="Unassembled WGS sequence"/>
</dbReference>
<gene>
    <name evidence="2" type="ORF">TSTA_019710</name>
</gene>
<dbReference type="GeneID" id="8104666"/>